<feature type="transmembrane region" description="Helical" evidence="6">
    <location>
        <begin position="423"/>
        <end position="446"/>
    </location>
</feature>
<evidence type="ECO:0000256" key="4">
    <source>
        <dbReference type="ARBA" id="ARBA00022989"/>
    </source>
</evidence>
<dbReference type="InterPro" id="IPR036259">
    <property type="entry name" value="MFS_trans_sf"/>
</dbReference>
<dbReference type="PROSITE" id="PS50850">
    <property type="entry name" value="MFS"/>
    <property type="match status" value="1"/>
</dbReference>
<evidence type="ECO:0000256" key="2">
    <source>
        <dbReference type="ARBA" id="ARBA00022448"/>
    </source>
</evidence>
<feature type="transmembrane region" description="Helical" evidence="6">
    <location>
        <begin position="380"/>
        <end position="403"/>
    </location>
</feature>
<comment type="caution">
    <text evidence="8">The sequence shown here is derived from an EMBL/GenBank/DDBJ whole genome shotgun (WGS) entry which is preliminary data.</text>
</comment>
<feature type="domain" description="Major facilitator superfamily (MFS) profile" evidence="7">
    <location>
        <begin position="15"/>
        <end position="454"/>
    </location>
</feature>
<accession>A0ABS4IUG6</accession>
<dbReference type="Pfam" id="PF07690">
    <property type="entry name" value="MFS_1"/>
    <property type="match status" value="1"/>
</dbReference>
<feature type="transmembrane region" description="Helical" evidence="6">
    <location>
        <begin position="260"/>
        <end position="282"/>
    </location>
</feature>
<feature type="transmembrane region" description="Helical" evidence="6">
    <location>
        <begin position="110"/>
        <end position="128"/>
    </location>
</feature>
<dbReference type="Gene3D" id="1.20.1720.10">
    <property type="entry name" value="Multidrug resistance protein D"/>
    <property type="match status" value="1"/>
</dbReference>
<feature type="transmembrane region" description="Helical" evidence="6">
    <location>
        <begin position="348"/>
        <end position="368"/>
    </location>
</feature>
<gene>
    <name evidence="8" type="ORF">J2Z66_002843</name>
</gene>
<comment type="subcellular location">
    <subcellularLocation>
        <location evidence="1">Cell membrane</location>
        <topology evidence="1">Multi-pass membrane protein</topology>
    </subcellularLocation>
</comment>
<feature type="transmembrane region" description="Helical" evidence="6">
    <location>
        <begin position="140"/>
        <end position="161"/>
    </location>
</feature>
<dbReference type="Gene3D" id="1.20.1250.20">
    <property type="entry name" value="MFS general substrate transporter like domains"/>
    <property type="match status" value="1"/>
</dbReference>
<keyword evidence="5 6" id="KW-0472">Membrane</keyword>
<dbReference type="InterPro" id="IPR020846">
    <property type="entry name" value="MFS_dom"/>
</dbReference>
<dbReference type="CDD" id="cd17321">
    <property type="entry name" value="MFS_MMR_MDR_like"/>
    <property type="match status" value="1"/>
</dbReference>
<protein>
    <submittedName>
        <fullName evidence="8">DHA2 family metal-tetracycline-proton antiporter-like MFS transporter</fullName>
    </submittedName>
</protein>
<feature type="transmembrane region" description="Helical" evidence="6">
    <location>
        <begin position="167"/>
        <end position="184"/>
    </location>
</feature>
<evidence type="ECO:0000313" key="9">
    <source>
        <dbReference type="Proteomes" id="UP001519287"/>
    </source>
</evidence>
<feature type="transmembrane region" description="Helical" evidence="6">
    <location>
        <begin position="320"/>
        <end position="342"/>
    </location>
</feature>
<feature type="transmembrane region" description="Helical" evidence="6">
    <location>
        <begin position="196"/>
        <end position="216"/>
    </location>
</feature>
<evidence type="ECO:0000313" key="8">
    <source>
        <dbReference type="EMBL" id="MBP1991236.1"/>
    </source>
</evidence>
<dbReference type="InterPro" id="IPR011701">
    <property type="entry name" value="MFS"/>
</dbReference>
<feature type="transmembrane region" description="Helical" evidence="6">
    <location>
        <begin position="81"/>
        <end position="104"/>
    </location>
</feature>
<dbReference type="SUPFAM" id="SSF103473">
    <property type="entry name" value="MFS general substrate transporter"/>
    <property type="match status" value="1"/>
</dbReference>
<dbReference type="Proteomes" id="UP001519287">
    <property type="component" value="Unassembled WGS sequence"/>
</dbReference>
<evidence type="ECO:0000256" key="5">
    <source>
        <dbReference type="ARBA" id="ARBA00023136"/>
    </source>
</evidence>
<name>A0ABS4IUG6_9BACL</name>
<keyword evidence="4 6" id="KW-1133">Transmembrane helix</keyword>
<evidence type="ECO:0000256" key="1">
    <source>
        <dbReference type="ARBA" id="ARBA00004651"/>
    </source>
</evidence>
<sequence length="456" mass="49417">MESSAPHSQGHADKLIKILAFTLVFSVMNASIFNVVLPVISLEFTLTPSQVSWILSSYMIVYAIGSVIYGKLADKYKLKNLLTFGLILFAAGSIVGLFATHFWMVILGRVVQAVGSSVIPATAMIIPVRYFPPHTRGRALGISAIGLALGAALGPIVSGLISSFASWRFLFLLSLLPLLTLPLYRKYLDNEKGTASKIDILGGILLAGTVAALMLSITQGNVLLLALSIVLLLLFIIRIRTAAEPFINPKLFQNKKYSAGLVIAFLVTSLVFGLPFITPQFLTKINHLTPAMIGFVMFPAAITSALLGRKGGKLADEKGNTVLFLTATMLIFVCFMGLSSFIGYSEWIIAGCLIFGSLGQTFMQISVSNTISRTLSKDQVGVGMGLFSMLGFISGAMATSLIGKVLDFRTNDFHLNPFIKQPAAFVYSNILFFLALMMVGVAFLYWTQFGRKTRES</sequence>
<proteinExistence type="predicted"/>
<evidence type="ECO:0000256" key="6">
    <source>
        <dbReference type="SAM" id="Phobius"/>
    </source>
</evidence>
<reference evidence="8 9" key="1">
    <citation type="submission" date="2021-03" db="EMBL/GenBank/DDBJ databases">
        <title>Genomic Encyclopedia of Type Strains, Phase IV (KMG-IV): sequencing the most valuable type-strain genomes for metagenomic binning, comparative biology and taxonomic classification.</title>
        <authorList>
            <person name="Goeker M."/>
        </authorList>
    </citation>
    <scope>NUCLEOTIDE SEQUENCE [LARGE SCALE GENOMIC DNA]</scope>
    <source>
        <strain evidence="8 9">DSM 26048</strain>
    </source>
</reference>
<dbReference type="PANTHER" id="PTHR42718">
    <property type="entry name" value="MAJOR FACILITATOR SUPERFAMILY MULTIDRUG TRANSPORTER MFSC"/>
    <property type="match status" value="1"/>
</dbReference>
<feature type="transmembrane region" description="Helical" evidence="6">
    <location>
        <begin position="222"/>
        <end position="239"/>
    </location>
</feature>
<feature type="transmembrane region" description="Helical" evidence="6">
    <location>
        <begin position="18"/>
        <end position="40"/>
    </location>
</feature>
<keyword evidence="9" id="KW-1185">Reference proteome</keyword>
<evidence type="ECO:0000259" key="7">
    <source>
        <dbReference type="PROSITE" id="PS50850"/>
    </source>
</evidence>
<dbReference type="PRINTS" id="PR01036">
    <property type="entry name" value="TCRTETB"/>
</dbReference>
<dbReference type="PANTHER" id="PTHR42718:SF9">
    <property type="entry name" value="MAJOR FACILITATOR SUPERFAMILY MULTIDRUG TRANSPORTER MFSC"/>
    <property type="match status" value="1"/>
</dbReference>
<feature type="transmembrane region" description="Helical" evidence="6">
    <location>
        <begin position="52"/>
        <end position="69"/>
    </location>
</feature>
<keyword evidence="3 6" id="KW-0812">Transmembrane</keyword>
<organism evidence="8 9">
    <name type="scientific">Paenibacillus eucommiae</name>
    <dbReference type="NCBI Taxonomy" id="1355755"/>
    <lineage>
        <taxon>Bacteria</taxon>
        <taxon>Bacillati</taxon>
        <taxon>Bacillota</taxon>
        <taxon>Bacilli</taxon>
        <taxon>Bacillales</taxon>
        <taxon>Paenibacillaceae</taxon>
        <taxon>Paenibacillus</taxon>
    </lineage>
</organism>
<dbReference type="RefSeq" id="WP_209971999.1">
    <property type="nucleotide sequence ID" value="NZ_JAGGLB010000008.1"/>
</dbReference>
<keyword evidence="2" id="KW-0813">Transport</keyword>
<dbReference type="EMBL" id="JAGGLB010000008">
    <property type="protein sequence ID" value="MBP1991236.1"/>
    <property type="molecule type" value="Genomic_DNA"/>
</dbReference>
<feature type="transmembrane region" description="Helical" evidence="6">
    <location>
        <begin position="288"/>
        <end position="308"/>
    </location>
</feature>
<evidence type="ECO:0000256" key="3">
    <source>
        <dbReference type="ARBA" id="ARBA00022692"/>
    </source>
</evidence>